<dbReference type="EMBL" id="CM055739">
    <property type="protein sequence ID" value="KAJ8003676.1"/>
    <property type="molecule type" value="Genomic_DNA"/>
</dbReference>
<accession>A0ACC2GJ33</accession>
<reference evidence="1" key="1">
    <citation type="submission" date="2021-05" db="EMBL/GenBank/DDBJ databases">
        <authorList>
            <person name="Pan Q."/>
            <person name="Jouanno E."/>
            <person name="Zahm M."/>
            <person name="Klopp C."/>
            <person name="Cabau C."/>
            <person name="Louis A."/>
            <person name="Berthelot C."/>
            <person name="Parey E."/>
            <person name="Roest Crollius H."/>
            <person name="Montfort J."/>
            <person name="Robinson-Rechavi M."/>
            <person name="Bouchez O."/>
            <person name="Lampietro C."/>
            <person name="Lopez Roques C."/>
            <person name="Donnadieu C."/>
            <person name="Postlethwait J."/>
            <person name="Bobe J."/>
            <person name="Dillon D."/>
            <person name="Chandos A."/>
            <person name="von Hippel F."/>
            <person name="Guiguen Y."/>
        </authorList>
    </citation>
    <scope>NUCLEOTIDE SEQUENCE</scope>
    <source>
        <strain evidence="1">YG-Jan2019</strain>
    </source>
</reference>
<name>A0ACC2GJ33_DALPE</name>
<sequence length="307" mass="33784">MTSVLCSRARLLITQSSGRQALAALKLGHLRTFSAAHSDEPYFVVSRGDSDSGPRTVWPDESMGPFGPQDQRFQLPGNMGFDCHLKGMADQRLKGPVHRTVPDVLTVATSNERHDLILAQFVGEFQGRGHGRNIQKAELYFDHLNVDCSIQSCPELLRKDFESYFPAAPASAITVVTVKHTRCELVDKDVLDKDVLDKDREQLLHKFVSGAKEICFALWTAGFWADFIDPLSGSAFFGSNANHTLLTSDEDWGHLGFHIEASGSCTVIHHVLRGTPVFVGTVFTTAPSNSDVIERLQGQSSAREDGD</sequence>
<protein>
    <submittedName>
        <fullName evidence="1">Uncharacterized protein</fullName>
    </submittedName>
</protein>
<evidence type="ECO:0000313" key="2">
    <source>
        <dbReference type="Proteomes" id="UP001157502"/>
    </source>
</evidence>
<gene>
    <name evidence="1" type="ORF">DPEC_G00150800</name>
</gene>
<keyword evidence="2" id="KW-1185">Reference proteome</keyword>
<dbReference type="Proteomes" id="UP001157502">
    <property type="component" value="Chromosome 12"/>
</dbReference>
<comment type="caution">
    <text evidence="1">The sequence shown here is derived from an EMBL/GenBank/DDBJ whole genome shotgun (WGS) entry which is preliminary data.</text>
</comment>
<evidence type="ECO:0000313" key="1">
    <source>
        <dbReference type="EMBL" id="KAJ8003676.1"/>
    </source>
</evidence>
<proteinExistence type="predicted"/>
<organism evidence="1 2">
    <name type="scientific">Dallia pectoralis</name>
    <name type="common">Alaska blackfish</name>
    <dbReference type="NCBI Taxonomy" id="75939"/>
    <lineage>
        <taxon>Eukaryota</taxon>
        <taxon>Metazoa</taxon>
        <taxon>Chordata</taxon>
        <taxon>Craniata</taxon>
        <taxon>Vertebrata</taxon>
        <taxon>Euteleostomi</taxon>
        <taxon>Actinopterygii</taxon>
        <taxon>Neopterygii</taxon>
        <taxon>Teleostei</taxon>
        <taxon>Protacanthopterygii</taxon>
        <taxon>Esociformes</taxon>
        <taxon>Umbridae</taxon>
        <taxon>Dallia</taxon>
    </lineage>
</organism>